<organism evidence="1 2">
    <name type="scientific">Scleroderma citrinum Foug A</name>
    <dbReference type="NCBI Taxonomy" id="1036808"/>
    <lineage>
        <taxon>Eukaryota</taxon>
        <taxon>Fungi</taxon>
        <taxon>Dikarya</taxon>
        <taxon>Basidiomycota</taxon>
        <taxon>Agaricomycotina</taxon>
        <taxon>Agaricomycetes</taxon>
        <taxon>Agaricomycetidae</taxon>
        <taxon>Boletales</taxon>
        <taxon>Sclerodermatineae</taxon>
        <taxon>Sclerodermataceae</taxon>
        <taxon>Scleroderma</taxon>
    </lineage>
</organism>
<dbReference type="Proteomes" id="UP000053989">
    <property type="component" value="Unassembled WGS sequence"/>
</dbReference>
<name>A0A0C2YJU9_9AGAM</name>
<evidence type="ECO:0000313" key="2">
    <source>
        <dbReference type="Proteomes" id="UP000053989"/>
    </source>
</evidence>
<reference evidence="2" key="2">
    <citation type="submission" date="2015-01" db="EMBL/GenBank/DDBJ databases">
        <title>Evolutionary Origins and Diversification of the Mycorrhizal Mutualists.</title>
        <authorList>
            <consortium name="DOE Joint Genome Institute"/>
            <consortium name="Mycorrhizal Genomics Consortium"/>
            <person name="Kohler A."/>
            <person name="Kuo A."/>
            <person name="Nagy L.G."/>
            <person name="Floudas D."/>
            <person name="Copeland A."/>
            <person name="Barry K.W."/>
            <person name="Cichocki N."/>
            <person name="Veneault-Fourrey C."/>
            <person name="LaButti K."/>
            <person name="Lindquist E.A."/>
            <person name="Lipzen A."/>
            <person name="Lundell T."/>
            <person name="Morin E."/>
            <person name="Murat C."/>
            <person name="Riley R."/>
            <person name="Ohm R."/>
            <person name="Sun H."/>
            <person name="Tunlid A."/>
            <person name="Henrissat B."/>
            <person name="Grigoriev I.V."/>
            <person name="Hibbett D.S."/>
            <person name="Martin F."/>
        </authorList>
    </citation>
    <scope>NUCLEOTIDE SEQUENCE [LARGE SCALE GENOMIC DNA]</scope>
    <source>
        <strain evidence="2">Foug A</strain>
    </source>
</reference>
<sequence length="83" mass="9410">MYCPHQIPLAYICGGARDAWNIIKATFKEDAQKPYHSYRQMTMIPPPSLLSCHQQRNIHHGLDHCHTVSAMTLTMATTMQQAA</sequence>
<proteinExistence type="predicted"/>
<gene>
    <name evidence="1" type="ORF">SCLCIDRAFT_1225506</name>
</gene>
<dbReference type="InParanoid" id="A0A0C2YJU9"/>
<dbReference type="EMBL" id="KN822802">
    <property type="protein sequence ID" value="KIM50033.1"/>
    <property type="molecule type" value="Genomic_DNA"/>
</dbReference>
<dbReference type="HOGENOM" id="CLU_2543956_0_0_1"/>
<protein>
    <submittedName>
        <fullName evidence="1">Uncharacterized protein</fullName>
    </submittedName>
</protein>
<accession>A0A0C2YJU9</accession>
<reference evidence="1 2" key="1">
    <citation type="submission" date="2014-04" db="EMBL/GenBank/DDBJ databases">
        <authorList>
            <consortium name="DOE Joint Genome Institute"/>
            <person name="Kuo A."/>
            <person name="Kohler A."/>
            <person name="Nagy L.G."/>
            <person name="Floudas D."/>
            <person name="Copeland A."/>
            <person name="Barry K.W."/>
            <person name="Cichocki N."/>
            <person name="Veneault-Fourrey C."/>
            <person name="LaButti K."/>
            <person name="Lindquist E.A."/>
            <person name="Lipzen A."/>
            <person name="Lundell T."/>
            <person name="Morin E."/>
            <person name="Murat C."/>
            <person name="Sun H."/>
            <person name="Tunlid A."/>
            <person name="Henrissat B."/>
            <person name="Grigoriev I.V."/>
            <person name="Hibbett D.S."/>
            <person name="Martin F."/>
            <person name="Nordberg H.P."/>
            <person name="Cantor M.N."/>
            <person name="Hua S.X."/>
        </authorList>
    </citation>
    <scope>NUCLEOTIDE SEQUENCE [LARGE SCALE GENOMIC DNA]</scope>
    <source>
        <strain evidence="1 2">Foug A</strain>
    </source>
</reference>
<evidence type="ECO:0000313" key="1">
    <source>
        <dbReference type="EMBL" id="KIM50033.1"/>
    </source>
</evidence>
<dbReference type="AlphaFoldDB" id="A0A0C2YJU9"/>
<keyword evidence="2" id="KW-1185">Reference proteome</keyword>